<dbReference type="Gene3D" id="3.40.50.1820">
    <property type="entry name" value="alpha/beta hydrolase"/>
    <property type="match status" value="1"/>
</dbReference>
<dbReference type="Proteomes" id="UP000305067">
    <property type="component" value="Unassembled WGS sequence"/>
</dbReference>
<dbReference type="SUPFAM" id="SSF53474">
    <property type="entry name" value="alpha/beta-Hydrolases"/>
    <property type="match status" value="1"/>
</dbReference>
<dbReference type="STRING" id="1884261.A0A5C3QJZ1"/>
<protein>
    <submittedName>
        <fullName evidence="1">Alpha/Beta hydrolase protein</fullName>
    </submittedName>
</protein>
<reference evidence="1 2" key="1">
    <citation type="journal article" date="2019" name="Nat. Ecol. Evol.">
        <title>Megaphylogeny resolves global patterns of mushroom evolution.</title>
        <authorList>
            <person name="Varga T."/>
            <person name="Krizsan K."/>
            <person name="Foldi C."/>
            <person name="Dima B."/>
            <person name="Sanchez-Garcia M."/>
            <person name="Sanchez-Ramirez S."/>
            <person name="Szollosi G.J."/>
            <person name="Szarkandi J.G."/>
            <person name="Papp V."/>
            <person name="Albert L."/>
            <person name="Andreopoulos W."/>
            <person name="Angelini C."/>
            <person name="Antonin V."/>
            <person name="Barry K.W."/>
            <person name="Bougher N.L."/>
            <person name="Buchanan P."/>
            <person name="Buyck B."/>
            <person name="Bense V."/>
            <person name="Catcheside P."/>
            <person name="Chovatia M."/>
            <person name="Cooper J."/>
            <person name="Damon W."/>
            <person name="Desjardin D."/>
            <person name="Finy P."/>
            <person name="Geml J."/>
            <person name="Haridas S."/>
            <person name="Hughes K."/>
            <person name="Justo A."/>
            <person name="Karasinski D."/>
            <person name="Kautmanova I."/>
            <person name="Kiss B."/>
            <person name="Kocsube S."/>
            <person name="Kotiranta H."/>
            <person name="LaButti K.M."/>
            <person name="Lechner B.E."/>
            <person name="Liimatainen K."/>
            <person name="Lipzen A."/>
            <person name="Lukacs Z."/>
            <person name="Mihaltcheva S."/>
            <person name="Morgado L.N."/>
            <person name="Niskanen T."/>
            <person name="Noordeloos M.E."/>
            <person name="Ohm R.A."/>
            <person name="Ortiz-Santana B."/>
            <person name="Ovrebo C."/>
            <person name="Racz N."/>
            <person name="Riley R."/>
            <person name="Savchenko A."/>
            <person name="Shiryaev A."/>
            <person name="Soop K."/>
            <person name="Spirin V."/>
            <person name="Szebenyi C."/>
            <person name="Tomsovsky M."/>
            <person name="Tulloss R.E."/>
            <person name="Uehling J."/>
            <person name="Grigoriev I.V."/>
            <person name="Vagvolgyi C."/>
            <person name="Papp T."/>
            <person name="Martin F.M."/>
            <person name="Miettinen O."/>
            <person name="Hibbett D.S."/>
            <person name="Nagy L.G."/>
        </authorList>
    </citation>
    <scope>NUCLEOTIDE SEQUENCE [LARGE SCALE GENOMIC DNA]</scope>
    <source>
        <strain evidence="1 2">CBS 309.79</strain>
    </source>
</reference>
<accession>A0A5C3QJZ1</accession>
<dbReference type="InterPro" id="IPR029058">
    <property type="entry name" value="AB_hydrolase_fold"/>
</dbReference>
<keyword evidence="2" id="KW-1185">Reference proteome</keyword>
<name>A0A5C3QJZ1_9AGAR</name>
<dbReference type="OrthoDB" id="2152248at2759"/>
<evidence type="ECO:0000313" key="2">
    <source>
        <dbReference type="Proteomes" id="UP000305067"/>
    </source>
</evidence>
<dbReference type="AlphaFoldDB" id="A0A5C3QJZ1"/>
<proteinExistence type="predicted"/>
<dbReference type="GO" id="GO:0016787">
    <property type="term" value="F:hydrolase activity"/>
    <property type="evidence" value="ECO:0007669"/>
    <property type="project" value="UniProtKB-KW"/>
</dbReference>
<dbReference type="EMBL" id="ML178838">
    <property type="protein sequence ID" value="TFK98673.1"/>
    <property type="molecule type" value="Genomic_DNA"/>
</dbReference>
<dbReference type="PANTHER" id="PTHR47381">
    <property type="entry name" value="ALPHA/BETA-HYDROLASES SUPERFAMILY PROTEIN"/>
    <property type="match status" value="1"/>
</dbReference>
<gene>
    <name evidence="1" type="ORF">BDV98DRAFT_595602</name>
</gene>
<keyword evidence="1" id="KW-0378">Hydrolase</keyword>
<organism evidence="1 2">
    <name type="scientific">Pterulicium gracile</name>
    <dbReference type="NCBI Taxonomy" id="1884261"/>
    <lineage>
        <taxon>Eukaryota</taxon>
        <taxon>Fungi</taxon>
        <taxon>Dikarya</taxon>
        <taxon>Basidiomycota</taxon>
        <taxon>Agaricomycotina</taxon>
        <taxon>Agaricomycetes</taxon>
        <taxon>Agaricomycetidae</taxon>
        <taxon>Agaricales</taxon>
        <taxon>Pleurotineae</taxon>
        <taxon>Pterulaceae</taxon>
        <taxon>Pterulicium</taxon>
    </lineage>
</organism>
<evidence type="ECO:0000313" key="1">
    <source>
        <dbReference type="EMBL" id="TFK98673.1"/>
    </source>
</evidence>
<sequence length="311" mass="34542">MSTAGTAPKINAIIEVNPELMNIIKQEFLISGLKVYAYSHKSSLASDKPIQVHFMLHWRLANCAAVDSAARKAVLLAQAMKDREHDLVVIVFDHRNHGVRQVELRANQSWDEGNPTHAPDMYSIVLGSAHDVSMLIDLLPCYLLPHTLNRQIVDWGVSGVSLGGHTAWVLMAREPRLSHAVIVIGCPSYSKLVTDRCISSGYPQVAPYLPQSFLDLVQRTSAENVPYTKNDKSNPFYNKKLMIIVGGEKDVLVPWKESREYVMGLNVGPKGIKKVHIHQEAGHEFNKEMIDETASFIASYGALPENLPAVN</sequence>
<dbReference type="PANTHER" id="PTHR47381:SF3">
    <property type="entry name" value="ALPHA_BETA-HYDROLASES SUPERFAMILY PROTEIN"/>
    <property type="match status" value="1"/>
</dbReference>